<comment type="catalytic activity">
    <reaction evidence="7">
        <text>acetyl phosphate + trimethylamine + [thioredoxin]-disulfide + H2O = glycine betaine + [thioredoxin]-dithiol + phosphate + H(+)</text>
        <dbReference type="Rhea" id="RHEA:11848"/>
        <dbReference type="Rhea" id="RHEA-COMP:10698"/>
        <dbReference type="Rhea" id="RHEA-COMP:10700"/>
        <dbReference type="ChEBI" id="CHEBI:15377"/>
        <dbReference type="ChEBI" id="CHEBI:15378"/>
        <dbReference type="ChEBI" id="CHEBI:17750"/>
        <dbReference type="ChEBI" id="CHEBI:22191"/>
        <dbReference type="ChEBI" id="CHEBI:29950"/>
        <dbReference type="ChEBI" id="CHEBI:43474"/>
        <dbReference type="ChEBI" id="CHEBI:50058"/>
        <dbReference type="ChEBI" id="CHEBI:58389"/>
        <dbReference type="EC" id="1.21.4.4"/>
    </reaction>
</comment>
<dbReference type="InterPro" id="IPR006812">
    <property type="entry name" value="GRDA"/>
</dbReference>
<evidence type="ECO:0000256" key="4">
    <source>
        <dbReference type="ARBA" id="ARBA00025583"/>
    </source>
</evidence>
<dbReference type="GO" id="GO:0033795">
    <property type="term" value="F:betaine reductase activity"/>
    <property type="evidence" value="ECO:0007669"/>
    <property type="project" value="UniProtKB-EC"/>
</dbReference>
<evidence type="ECO:0000256" key="3">
    <source>
        <dbReference type="ARBA" id="ARBA00023002"/>
    </source>
</evidence>
<organism evidence="9 10">
    <name type="scientific">Entotheonella factor</name>
    <dbReference type="NCBI Taxonomy" id="1429438"/>
    <lineage>
        <taxon>Bacteria</taxon>
        <taxon>Pseudomonadati</taxon>
        <taxon>Nitrospinota/Tectimicrobiota group</taxon>
        <taxon>Candidatus Tectimicrobiota</taxon>
        <taxon>Candidatus Entotheonellia</taxon>
        <taxon>Candidatus Entotheonellales</taxon>
        <taxon>Candidatus Entotheonellaceae</taxon>
        <taxon>Candidatus Entotheonella</taxon>
    </lineage>
</organism>
<evidence type="ECO:0000256" key="7">
    <source>
        <dbReference type="ARBA" id="ARBA00048189"/>
    </source>
</evidence>
<evidence type="ECO:0000256" key="8">
    <source>
        <dbReference type="ARBA" id="ARBA00048720"/>
    </source>
</evidence>
<dbReference type="Pfam" id="PF04723">
    <property type="entry name" value="GRDA"/>
    <property type="match status" value="1"/>
</dbReference>
<evidence type="ECO:0000256" key="1">
    <source>
        <dbReference type="ARBA" id="ARBA00010866"/>
    </source>
</evidence>
<gene>
    <name evidence="9" type="ORF">ETSY1_30590</name>
</gene>
<reference evidence="9 10" key="1">
    <citation type="journal article" date="2014" name="Nature">
        <title>An environmental bacterial taxon with a large and distinct metabolic repertoire.</title>
        <authorList>
            <person name="Wilson M.C."/>
            <person name="Mori T."/>
            <person name="Ruckert C."/>
            <person name="Uria A.R."/>
            <person name="Helf M.J."/>
            <person name="Takada K."/>
            <person name="Gernert C."/>
            <person name="Steffens U.A."/>
            <person name="Heycke N."/>
            <person name="Schmitt S."/>
            <person name="Rinke C."/>
            <person name="Helfrich E.J."/>
            <person name="Brachmann A.O."/>
            <person name="Gurgui C."/>
            <person name="Wakimoto T."/>
            <person name="Kracht M."/>
            <person name="Crusemann M."/>
            <person name="Hentschel U."/>
            <person name="Abe I."/>
            <person name="Matsunaga S."/>
            <person name="Kalinowski J."/>
            <person name="Takeyama H."/>
            <person name="Piel J."/>
        </authorList>
    </citation>
    <scope>NUCLEOTIDE SEQUENCE [LARGE SCALE GENOMIC DNA]</scope>
    <source>
        <strain evidence="10">TSY1</strain>
    </source>
</reference>
<evidence type="ECO:0000256" key="5">
    <source>
        <dbReference type="ARBA" id="ARBA00025846"/>
    </source>
</evidence>
<comment type="catalytic activity">
    <reaction evidence="6">
        <text>acetyl phosphate + [thioredoxin]-disulfide + NH4(+) + H2O = [thioredoxin]-dithiol + glycine + phosphate + H(+)</text>
        <dbReference type="Rhea" id="RHEA:12232"/>
        <dbReference type="Rhea" id="RHEA-COMP:10698"/>
        <dbReference type="Rhea" id="RHEA-COMP:10700"/>
        <dbReference type="ChEBI" id="CHEBI:15377"/>
        <dbReference type="ChEBI" id="CHEBI:15378"/>
        <dbReference type="ChEBI" id="CHEBI:22191"/>
        <dbReference type="ChEBI" id="CHEBI:28938"/>
        <dbReference type="ChEBI" id="CHEBI:29950"/>
        <dbReference type="ChEBI" id="CHEBI:43474"/>
        <dbReference type="ChEBI" id="CHEBI:50058"/>
        <dbReference type="ChEBI" id="CHEBI:57305"/>
        <dbReference type="EC" id="1.21.4.2"/>
    </reaction>
</comment>
<comment type="function">
    <text evidence="4">In the first step of glycine, betaine and sarcosine reductases, the substrate is bound to component PB via a Schiff base intermediate. Then the PB-activated substrate is nucleophilically attacked by the selenol anion of component PA to transform it to a carboxymethylated selenoether and the respective amine. By action of component PC, acetyl phosphate is formed, leaving component PA in its oxidized state. Finally component PA becomes reduced by the thioredoxin system to start a new catalytic cycle of reductive deamination.</text>
</comment>
<comment type="subunit">
    <text evidence="5">Monomer. Component of the glycine, sarcosine and betaine reductase complexes, together with components B and C.</text>
</comment>
<keyword evidence="2" id="KW-0712">Selenocysteine</keyword>
<comment type="catalytic activity">
    <reaction evidence="8">
        <text>acetyl phosphate + methylamine + [thioredoxin]-disulfide + H2O = sarcosine + [thioredoxin]-dithiol + phosphate + H(+)</text>
        <dbReference type="Rhea" id="RHEA:12825"/>
        <dbReference type="Rhea" id="RHEA-COMP:10698"/>
        <dbReference type="Rhea" id="RHEA-COMP:10700"/>
        <dbReference type="ChEBI" id="CHEBI:15377"/>
        <dbReference type="ChEBI" id="CHEBI:15378"/>
        <dbReference type="ChEBI" id="CHEBI:22191"/>
        <dbReference type="ChEBI" id="CHEBI:29950"/>
        <dbReference type="ChEBI" id="CHEBI:43474"/>
        <dbReference type="ChEBI" id="CHEBI:50058"/>
        <dbReference type="ChEBI" id="CHEBI:57433"/>
        <dbReference type="ChEBI" id="CHEBI:59338"/>
        <dbReference type="EC" id="1.21.4.3"/>
    </reaction>
</comment>
<name>W4LDP4_ENTF1</name>
<keyword evidence="10" id="KW-1185">Reference proteome</keyword>
<sequence>MAEQHRDDDLVVLLGTPNAESTRLYALTVSEGDPSWAGSLAGVSLGLPVYHVTEEAVKSQIPADIFEEHVALMEVVLDVDDIAQAAQEVRTAAGQQA</sequence>
<evidence type="ECO:0008006" key="11">
    <source>
        <dbReference type="Google" id="ProtNLM"/>
    </source>
</evidence>
<evidence type="ECO:0000256" key="2">
    <source>
        <dbReference type="ARBA" id="ARBA00022933"/>
    </source>
</evidence>
<dbReference type="EMBL" id="AZHW01000916">
    <property type="protein sequence ID" value="ETW95436.1"/>
    <property type="molecule type" value="Genomic_DNA"/>
</dbReference>
<dbReference type="Proteomes" id="UP000019141">
    <property type="component" value="Unassembled WGS sequence"/>
</dbReference>
<proteinExistence type="inferred from homology"/>
<evidence type="ECO:0000256" key="6">
    <source>
        <dbReference type="ARBA" id="ARBA00047603"/>
    </source>
</evidence>
<evidence type="ECO:0000313" key="9">
    <source>
        <dbReference type="EMBL" id="ETW95436.1"/>
    </source>
</evidence>
<dbReference type="GO" id="GO:0030699">
    <property type="term" value="F:glycine reductase activity"/>
    <property type="evidence" value="ECO:0007669"/>
    <property type="project" value="UniProtKB-EC"/>
</dbReference>
<dbReference type="HOGENOM" id="CLU_142275_0_0_7"/>
<accession>W4LDP4</accession>
<dbReference type="AlphaFoldDB" id="W4LDP4"/>
<protein>
    <recommendedName>
        <fullName evidence="11">Glycine/sarcosine/betaine reductase complex protein A</fullName>
    </recommendedName>
</protein>
<keyword evidence="3" id="KW-0560">Oxidoreductase</keyword>
<dbReference type="GO" id="GO:0030700">
    <property type="term" value="C:glycine reductase complex"/>
    <property type="evidence" value="ECO:0007669"/>
    <property type="project" value="InterPro"/>
</dbReference>
<dbReference type="GO" id="GO:0033794">
    <property type="term" value="F:sarcosine reductase activity"/>
    <property type="evidence" value="ECO:0007669"/>
    <property type="project" value="UniProtKB-EC"/>
</dbReference>
<evidence type="ECO:0000313" key="10">
    <source>
        <dbReference type="Proteomes" id="UP000019141"/>
    </source>
</evidence>
<comment type="similarity">
    <text evidence="1">Belongs to the GrdA family.</text>
</comment>
<comment type="caution">
    <text evidence="9">The sequence shown here is derived from an EMBL/GenBank/DDBJ whole genome shotgun (WGS) entry which is preliminary data.</text>
</comment>